<proteinExistence type="predicted"/>
<protein>
    <submittedName>
        <fullName evidence="1">(salmon louse) hypothetical protein</fullName>
    </submittedName>
</protein>
<dbReference type="Proteomes" id="UP000675881">
    <property type="component" value="Chromosome 2"/>
</dbReference>
<reference evidence="1" key="1">
    <citation type="submission" date="2021-02" db="EMBL/GenBank/DDBJ databases">
        <authorList>
            <person name="Bekaert M."/>
        </authorList>
    </citation>
    <scope>NUCLEOTIDE SEQUENCE</scope>
    <source>
        <strain evidence="1">IoA-00</strain>
    </source>
</reference>
<dbReference type="AlphaFoldDB" id="A0A7R8H4W7"/>
<name>A0A7R8H4W7_LEPSM</name>
<evidence type="ECO:0000313" key="2">
    <source>
        <dbReference type="Proteomes" id="UP000675881"/>
    </source>
</evidence>
<organism evidence="1 2">
    <name type="scientific">Lepeophtheirus salmonis</name>
    <name type="common">Salmon louse</name>
    <name type="synonym">Caligus salmonis</name>
    <dbReference type="NCBI Taxonomy" id="72036"/>
    <lineage>
        <taxon>Eukaryota</taxon>
        <taxon>Metazoa</taxon>
        <taxon>Ecdysozoa</taxon>
        <taxon>Arthropoda</taxon>
        <taxon>Crustacea</taxon>
        <taxon>Multicrustacea</taxon>
        <taxon>Hexanauplia</taxon>
        <taxon>Copepoda</taxon>
        <taxon>Siphonostomatoida</taxon>
        <taxon>Caligidae</taxon>
        <taxon>Lepeophtheirus</taxon>
    </lineage>
</organism>
<sequence length="322" mass="35721">MFRRGGHVVSFLRGGIMVQDHFLNHLEGGKRLLHHHSFLSTMPNNDDLFTDDDWSDFLPTKAVEYDHGFCLPDGTVDPVMPKCEPPPPMAMEDDWESLISNAVNDTESKTVDLLEMALQESKANEPEFSSLPIEPVQFTFDPLSFALSQESLSTPSILSPEPTPQLQPTLPPVPEPLVKKKLTTAEILQATLDKNRTALAMKNASQMLRATIDIRKRAPFSLKNSQFKPVKKIIPTAIAAPTLYSPVAPMSNSKTSIIKLSKGNVILQIPPNINCPPKVNNRSNPRSLLVSKKPTISLQKPKMVKILDPKTKTFKLIKLCAS</sequence>
<gene>
    <name evidence="1" type="ORF">LSAA_6385</name>
</gene>
<evidence type="ECO:0000313" key="1">
    <source>
        <dbReference type="EMBL" id="CAF2867688.1"/>
    </source>
</evidence>
<keyword evidence="2" id="KW-1185">Reference proteome</keyword>
<accession>A0A7R8H4W7</accession>
<dbReference type="EMBL" id="HG994581">
    <property type="protein sequence ID" value="CAF2867688.1"/>
    <property type="molecule type" value="Genomic_DNA"/>
</dbReference>